<keyword evidence="7" id="KW-0503">Monooxygenase</keyword>
<name>M5FS82_DACPD</name>
<organism evidence="8 9">
    <name type="scientific">Dacryopinax primogenitus (strain DJM 731)</name>
    <name type="common">Brown rot fungus</name>
    <dbReference type="NCBI Taxonomy" id="1858805"/>
    <lineage>
        <taxon>Eukaryota</taxon>
        <taxon>Fungi</taxon>
        <taxon>Dikarya</taxon>
        <taxon>Basidiomycota</taxon>
        <taxon>Agaricomycotina</taxon>
        <taxon>Dacrymycetes</taxon>
        <taxon>Dacrymycetales</taxon>
        <taxon>Dacrymycetaceae</taxon>
        <taxon>Dacryopinax</taxon>
    </lineage>
</organism>
<evidence type="ECO:0000256" key="4">
    <source>
        <dbReference type="ARBA" id="ARBA00022617"/>
    </source>
</evidence>
<dbReference type="OrthoDB" id="1470350at2759"/>
<dbReference type="GO" id="GO:0004497">
    <property type="term" value="F:monooxygenase activity"/>
    <property type="evidence" value="ECO:0007669"/>
    <property type="project" value="UniProtKB-KW"/>
</dbReference>
<dbReference type="HOGENOM" id="CLU_1722310_0_0_1"/>
<dbReference type="GO" id="GO:0020037">
    <property type="term" value="F:heme binding"/>
    <property type="evidence" value="ECO:0007669"/>
    <property type="project" value="InterPro"/>
</dbReference>
<reference evidence="8 9" key="1">
    <citation type="journal article" date="2012" name="Science">
        <title>The Paleozoic origin of enzymatic lignin decomposition reconstructed from 31 fungal genomes.</title>
        <authorList>
            <person name="Floudas D."/>
            <person name="Binder M."/>
            <person name="Riley R."/>
            <person name="Barry K."/>
            <person name="Blanchette R.A."/>
            <person name="Henrissat B."/>
            <person name="Martinez A.T."/>
            <person name="Otillar R."/>
            <person name="Spatafora J.W."/>
            <person name="Yadav J.S."/>
            <person name="Aerts A."/>
            <person name="Benoit I."/>
            <person name="Boyd A."/>
            <person name="Carlson A."/>
            <person name="Copeland A."/>
            <person name="Coutinho P.M."/>
            <person name="de Vries R.P."/>
            <person name="Ferreira P."/>
            <person name="Findley K."/>
            <person name="Foster B."/>
            <person name="Gaskell J."/>
            <person name="Glotzer D."/>
            <person name="Gorecki P."/>
            <person name="Heitman J."/>
            <person name="Hesse C."/>
            <person name="Hori C."/>
            <person name="Igarashi K."/>
            <person name="Jurgens J.A."/>
            <person name="Kallen N."/>
            <person name="Kersten P."/>
            <person name="Kohler A."/>
            <person name="Kuees U."/>
            <person name="Kumar T.K.A."/>
            <person name="Kuo A."/>
            <person name="LaButti K."/>
            <person name="Larrondo L.F."/>
            <person name="Lindquist E."/>
            <person name="Ling A."/>
            <person name="Lombard V."/>
            <person name="Lucas S."/>
            <person name="Lundell T."/>
            <person name="Martin R."/>
            <person name="McLaughlin D.J."/>
            <person name="Morgenstern I."/>
            <person name="Morin E."/>
            <person name="Murat C."/>
            <person name="Nagy L.G."/>
            <person name="Nolan M."/>
            <person name="Ohm R.A."/>
            <person name="Patyshakuliyeva A."/>
            <person name="Rokas A."/>
            <person name="Ruiz-Duenas F.J."/>
            <person name="Sabat G."/>
            <person name="Salamov A."/>
            <person name="Samejima M."/>
            <person name="Schmutz J."/>
            <person name="Slot J.C."/>
            <person name="St John F."/>
            <person name="Stenlid J."/>
            <person name="Sun H."/>
            <person name="Sun S."/>
            <person name="Syed K."/>
            <person name="Tsang A."/>
            <person name="Wiebenga A."/>
            <person name="Young D."/>
            <person name="Pisabarro A."/>
            <person name="Eastwood D.C."/>
            <person name="Martin F."/>
            <person name="Cullen D."/>
            <person name="Grigoriev I.V."/>
            <person name="Hibbett D.S."/>
        </authorList>
    </citation>
    <scope>NUCLEOTIDE SEQUENCE [LARGE SCALE GENOMIC DNA]</scope>
    <source>
        <strain evidence="8 9">DJM-731 SS1</strain>
    </source>
</reference>
<gene>
    <name evidence="8" type="ORF">DACRYDRAFT_110566</name>
</gene>
<evidence type="ECO:0000256" key="3">
    <source>
        <dbReference type="ARBA" id="ARBA00010617"/>
    </source>
</evidence>
<evidence type="ECO:0000256" key="7">
    <source>
        <dbReference type="ARBA" id="ARBA00023033"/>
    </source>
</evidence>
<dbReference type="Gene3D" id="1.10.630.10">
    <property type="entry name" value="Cytochrome P450"/>
    <property type="match status" value="1"/>
</dbReference>
<evidence type="ECO:0000256" key="6">
    <source>
        <dbReference type="ARBA" id="ARBA00023004"/>
    </source>
</evidence>
<proteinExistence type="inferred from homology"/>
<dbReference type="InterPro" id="IPR036396">
    <property type="entry name" value="Cyt_P450_sf"/>
</dbReference>
<dbReference type="EMBL" id="JH795872">
    <property type="protein sequence ID" value="EJT98663.1"/>
    <property type="molecule type" value="Genomic_DNA"/>
</dbReference>
<dbReference type="RefSeq" id="XP_040625561.1">
    <property type="nucleotide sequence ID" value="XM_040769081.1"/>
</dbReference>
<evidence type="ECO:0000256" key="2">
    <source>
        <dbReference type="ARBA" id="ARBA00005179"/>
    </source>
</evidence>
<keyword evidence="9" id="KW-1185">Reference proteome</keyword>
<dbReference type="InterPro" id="IPR001128">
    <property type="entry name" value="Cyt_P450"/>
</dbReference>
<dbReference type="Proteomes" id="UP000030653">
    <property type="component" value="Unassembled WGS sequence"/>
</dbReference>
<dbReference type="GO" id="GO:0005506">
    <property type="term" value="F:iron ion binding"/>
    <property type="evidence" value="ECO:0007669"/>
    <property type="project" value="InterPro"/>
</dbReference>
<dbReference type="CDD" id="cd00302">
    <property type="entry name" value="cytochrome_P450"/>
    <property type="match status" value="1"/>
</dbReference>
<keyword evidence="4" id="KW-0479">Metal-binding</keyword>
<keyword evidence="5" id="KW-0560">Oxidoreductase</keyword>
<dbReference type="GO" id="GO:0016705">
    <property type="term" value="F:oxidoreductase activity, acting on paired donors, with incorporation or reduction of molecular oxygen"/>
    <property type="evidence" value="ECO:0007669"/>
    <property type="project" value="InterPro"/>
</dbReference>
<comment type="cofactor">
    <cofactor evidence="1">
        <name>heme</name>
        <dbReference type="ChEBI" id="CHEBI:30413"/>
    </cofactor>
</comment>
<dbReference type="Pfam" id="PF00067">
    <property type="entry name" value="p450"/>
    <property type="match status" value="1"/>
</dbReference>
<dbReference type="AlphaFoldDB" id="M5FS82"/>
<sequence length="152" mass="16924">MDCPSDIFPRRRTMIERLPFVQGCFQEGLRVYPSAHMFTRAPTEDTVLQVPSRQGGGVVPIRVPAGQVVTLDIVGMGYNPRVYKDPKSFNPARWLDPATEPLLNFSYRPRVCIGKKFAVVESVCLLALLLRDYKIEPVLKGGQSIAGCMQLG</sequence>
<dbReference type="InterPro" id="IPR050121">
    <property type="entry name" value="Cytochrome_P450_monoxygenase"/>
</dbReference>
<dbReference type="GeneID" id="63684143"/>
<comment type="pathway">
    <text evidence="2">Secondary metabolite biosynthesis.</text>
</comment>
<comment type="similarity">
    <text evidence="3">Belongs to the cytochrome P450 family.</text>
</comment>
<dbReference type="PANTHER" id="PTHR24305">
    <property type="entry name" value="CYTOCHROME P450"/>
    <property type="match status" value="1"/>
</dbReference>
<keyword evidence="4" id="KW-0349">Heme</keyword>
<evidence type="ECO:0000313" key="8">
    <source>
        <dbReference type="EMBL" id="EJT98663.1"/>
    </source>
</evidence>
<dbReference type="STRING" id="1858805.M5FS82"/>
<evidence type="ECO:0000256" key="1">
    <source>
        <dbReference type="ARBA" id="ARBA00001971"/>
    </source>
</evidence>
<dbReference type="OMA" id="CESKLKY"/>
<accession>M5FS82</accession>
<evidence type="ECO:0000256" key="5">
    <source>
        <dbReference type="ARBA" id="ARBA00023002"/>
    </source>
</evidence>
<protein>
    <submittedName>
        <fullName evidence="8">Cytochrome P450</fullName>
    </submittedName>
</protein>
<evidence type="ECO:0000313" key="9">
    <source>
        <dbReference type="Proteomes" id="UP000030653"/>
    </source>
</evidence>
<keyword evidence="6" id="KW-0408">Iron</keyword>
<dbReference type="SUPFAM" id="SSF48264">
    <property type="entry name" value="Cytochrome P450"/>
    <property type="match status" value="1"/>
</dbReference>
<dbReference type="PANTHER" id="PTHR24305:SF166">
    <property type="entry name" value="CYTOCHROME P450 12A4, MITOCHONDRIAL-RELATED"/>
    <property type="match status" value="1"/>
</dbReference>